<evidence type="ECO:0000256" key="4">
    <source>
        <dbReference type="SAM" id="MobiDB-lite"/>
    </source>
</evidence>
<dbReference type="PANTHER" id="PTHR24198">
    <property type="entry name" value="ANKYRIN REPEAT AND PROTEIN KINASE DOMAIN-CONTAINING PROTEIN"/>
    <property type="match status" value="1"/>
</dbReference>
<keyword evidence="7" id="KW-1185">Reference proteome</keyword>
<evidence type="ECO:0000259" key="5">
    <source>
        <dbReference type="PROSITE" id="PS00036"/>
    </source>
</evidence>
<proteinExistence type="predicted"/>
<name>A0A1V6YNB8_PENNA</name>
<dbReference type="SMART" id="SM00248">
    <property type="entry name" value="ANK"/>
    <property type="match status" value="4"/>
</dbReference>
<dbReference type="EMBL" id="MOOB01000015">
    <property type="protein sequence ID" value="OQE88940.1"/>
    <property type="molecule type" value="Genomic_DNA"/>
</dbReference>
<dbReference type="OMA" id="DNAHWSA"/>
<dbReference type="Pfam" id="PF12796">
    <property type="entry name" value="Ank_2"/>
    <property type="match status" value="2"/>
</dbReference>
<dbReference type="PANTHER" id="PTHR24198:SF165">
    <property type="entry name" value="ANKYRIN REPEAT-CONTAINING PROTEIN-RELATED"/>
    <property type="match status" value="1"/>
</dbReference>
<feature type="repeat" description="ANK" evidence="3">
    <location>
        <begin position="155"/>
        <end position="187"/>
    </location>
</feature>
<reference evidence="7" key="1">
    <citation type="journal article" date="2017" name="Nat. Microbiol.">
        <title>Global analysis of biosynthetic gene clusters reveals vast potential of secondary metabolite production in Penicillium species.</title>
        <authorList>
            <person name="Nielsen J.C."/>
            <person name="Grijseels S."/>
            <person name="Prigent S."/>
            <person name="Ji B."/>
            <person name="Dainat J."/>
            <person name="Nielsen K.F."/>
            <person name="Frisvad J.C."/>
            <person name="Workman M."/>
            <person name="Nielsen J."/>
        </authorList>
    </citation>
    <scope>NUCLEOTIDE SEQUENCE [LARGE SCALE GENOMIC DNA]</scope>
    <source>
        <strain evidence="7">IBT 13039</strain>
    </source>
</reference>
<organism evidence="6 7">
    <name type="scientific">Penicillium nalgiovense</name>
    <dbReference type="NCBI Taxonomy" id="60175"/>
    <lineage>
        <taxon>Eukaryota</taxon>
        <taxon>Fungi</taxon>
        <taxon>Dikarya</taxon>
        <taxon>Ascomycota</taxon>
        <taxon>Pezizomycotina</taxon>
        <taxon>Eurotiomycetes</taxon>
        <taxon>Eurotiomycetidae</taxon>
        <taxon>Eurotiales</taxon>
        <taxon>Aspergillaceae</taxon>
        <taxon>Penicillium</taxon>
    </lineage>
</organism>
<dbReference type="Gene3D" id="1.25.40.20">
    <property type="entry name" value="Ankyrin repeat-containing domain"/>
    <property type="match status" value="2"/>
</dbReference>
<dbReference type="InterPro" id="IPR004827">
    <property type="entry name" value="bZIP"/>
</dbReference>
<evidence type="ECO:0000313" key="7">
    <source>
        <dbReference type="Proteomes" id="UP000191691"/>
    </source>
</evidence>
<feature type="repeat" description="ANK" evidence="3">
    <location>
        <begin position="258"/>
        <end position="290"/>
    </location>
</feature>
<dbReference type="InterPro" id="IPR036770">
    <property type="entry name" value="Ankyrin_rpt-contain_sf"/>
</dbReference>
<dbReference type="STRING" id="60175.A0A1V6YNB8"/>
<evidence type="ECO:0000256" key="3">
    <source>
        <dbReference type="PROSITE-ProRule" id="PRU00023"/>
    </source>
</evidence>
<evidence type="ECO:0000256" key="1">
    <source>
        <dbReference type="ARBA" id="ARBA00022737"/>
    </source>
</evidence>
<dbReference type="PROSITE" id="PS50297">
    <property type="entry name" value="ANK_REP_REGION"/>
    <property type="match status" value="3"/>
</dbReference>
<dbReference type="CDD" id="cd14688">
    <property type="entry name" value="bZIP_YAP"/>
    <property type="match status" value="1"/>
</dbReference>
<dbReference type="SUPFAM" id="SSF48403">
    <property type="entry name" value="Ankyrin repeat"/>
    <property type="match status" value="1"/>
</dbReference>
<feature type="domain" description="BZIP" evidence="5">
    <location>
        <begin position="9"/>
        <end position="24"/>
    </location>
</feature>
<feature type="region of interest" description="Disordered" evidence="4">
    <location>
        <begin position="31"/>
        <end position="58"/>
    </location>
</feature>
<evidence type="ECO:0000256" key="2">
    <source>
        <dbReference type="ARBA" id="ARBA00023043"/>
    </source>
</evidence>
<dbReference type="PROSITE" id="PS00036">
    <property type="entry name" value="BZIP_BASIC"/>
    <property type="match status" value="1"/>
</dbReference>
<feature type="compositionally biased region" description="Low complexity" evidence="4">
    <location>
        <begin position="38"/>
        <end position="58"/>
    </location>
</feature>
<gene>
    <name evidence="6" type="ORF">PENNAL_c0015G03783</name>
</gene>
<accession>A0A1V6YNB8</accession>
<dbReference type="GO" id="GO:0003700">
    <property type="term" value="F:DNA-binding transcription factor activity"/>
    <property type="evidence" value="ECO:0007669"/>
    <property type="project" value="InterPro"/>
</dbReference>
<sequence length="293" mass="32019">MDIVDPVDRRRAQNRLAQRRFRKRCQQRLNQCIPPQTETPSASGSSSESCSTGTSGDTVPHYLNLQSEILPDATKEPENSLFHNNIDNFLIPDNIFSSTPDQIHLSETLQSSSSVDLESRGLLLGLDSQQNAMNHSESHAFSSGAQHATSLPTTSWQSPLHIAAQKGYGDIVRLLLEHNADCNEKDSDGATPLAHAIRGGHEAAVRLLLSHGGRLDYTDGPGCSVFHCAVIHRREALLRLFVGHCAADLSLLNAFDVEGMTPLHRAVATNFEAGVRILLHHGASVHHRAQKAR</sequence>
<keyword evidence="2 3" id="KW-0040">ANK repeat</keyword>
<keyword evidence="1" id="KW-0677">Repeat</keyword>
<comment type="caution">
    <text evidence="6">The sequence shown here is derived from an EMBL/GenBank/DDBJ whole genome shotgun (WGS) entry which is preliminary data.</text>
</comment>
<dbReference type="Proteomes" id="UP000191691">
    <property type="component" value="Unassembled WGS sequence"/>
</dbReference>
<evidence type="ECO:0000313" key="6">
    <source>
        <dbReference type="EMBL" id="OQE88940.1"/>
    </source>
</evidence>
<dbReference type="InterPro" id="IPR002110">
    <property type="entry name" value="Ankyrin_rpt"/>
</dbReference>
<dbReference type="AlphaFoldDB" id="A0A1V6YNB8"/>
<protein>
    <recommendedName>
        <fullName evidence="5">BZIP domain-containing protein</fullName>
    </recommendedName>
</protein>
<dbReference type="PROSITE" id="PS50088">
    <property type="entry name" value="ANK_REPEAT"/>
    <property type="match status" value="3"/>
</dbReference>
<feature type="repeat" description="ANK" evidence="3">
    <location>
        <begin position="188"/>
        <end position="220"/>
    </location>
</feature>